<keyword evidence="2 6" id="KW-0031">Aminopeptidase</keyword>
<dbReference type="GO" id="GO:0005829">
    <property type="term" value="C:cytosol"/>
    <property type="evidence" value="ECO:0007669"/>
    <property type="project" value="TreeGrafter"/>
</dbReference>
<feature type="binding site" evidence="6">
    <location>
        <position position="234"/>
    </location>
    <ligand>
        <name>a divalent metal cation</name>
        <dbReference type="ChEBI" id="CHEBI:60240"/>
        <label>1</label>
    </ligand>
</feature>
<evidence type="ECO:0000256" key="6">
    <source>
        <dbReference type="HAMAP-Rule" id="MF_01974"/>
    </source>
</evidence>
<keyword evidence="4 6" id="KW-0479">Metal-binding</keyword>
<dbReference type="PANTHER" id="PTHR43330">
    <property type="entry name" value="METHIONINE AMINOPEPTIDASE"/>
    <property type="match status" value="1"/>
</dbReference>
<dbReference type="InterPro" id="IPR036005">
    <property type="entry name" value="Creatinase/aminopeptidase-like"/>
</dbReference>
<comment type="similarity">
    <text evidence="6">Belongs to the peptidase M24A family. Methionine aminopeptidase type 1 subfamily.</text>
</comment>
<dbReference type="EC" id="3.4.11.18" evidence="6 7"/>
<dbReference type="SUPFAM" id="SSF55920">
    <property type="entry name" value="Creatinase/aminopeptidase"/>
    <property type="match status" value="1"/>
</dbReference>
<dbReference type="NCBIfam" id="TIGR00500">
    <property type="entry name" value="met_pdase_I"/>
    <property type="match status" value="1"/>
</dbReference>
<evidence type="ECO:0000256" key="7">
    <source>
        <dbReference type="RuleBase" id="RU003653"/>
    </source>
</evidence>
<evidence type="ECO:0000256" key="2">
    <source>
        <dbReference type="ARBA" id="ARBA00022438"/>
    </source>
</evidence>
<dbReference type="GO" id="GO:0070006">
    <property type="term" value="F:metalloaminopeptidase activity"/>
    <property type="evidence" value="ECO:0007669"/>
    <property type="project" value="UniProtKB-UniRule"/>
</dbReference>
<reference evidence="9 10" key="1">
    <citation type="submission" date="2020-07" db="EMBL/GenBank/DDBJ databases">
        <title>Vallitalea guaymasensis genome.</title>
        <authorList>
            <person name="Postec A."/>
        </authorList>
    </citation>
    <scope>NUCLEOTIDE SEQUENCE [LARGE SCALE GENOMIC DNA]</scope>
    <source>
        <strain evidence="9 10">Ra1766G1</strain>
    </source>
</reference>
<feature type="binding site" evidence="6">
    <location>
        <position position="78"/>
    </location>
    <ligand>
        <name>substrate</name>
    </ligand>
</feature>
<dbReference type="GO" id="GO:0006508">
    <property type="term" value="P:proteolysis"/>
    <property type="evidence" value="ECO:0007669"/>
    <property type="project" value="UniProtKB-KW"/>
</dbReference>
<feature type="binding site" evidence="6">
    <location>
        <position position="96"/>
    </location>
    <ligand>
        <name>a divalent metal cation</name>
        <dbReference type="ChEBI" id="CHEBI:60240"/>
        <label>1</label>
    </ligand>
</feature>
<gene>
    <name evidence="6 9" type="primary">map</name>
    <name evidence="9" type="ORF">HYG85_08335</name>
</gene>
<feature type="binding site" evidence="6">
    <location>
        <position position="234"/>
    </location>
    <ligand>
        <name>a divalent metal cation</name>
        <dbReference type="ChEBI" id="CHEBI:60240"/>
        <label>2</label>
        <note>catalytic</note>
    </ligand>
</feature>
<evidence type="ECO:0000256" key="5">
    <source>
        <dbReference type="ARBA" id="ARBA00022801"/>
    </source>
</evidence>
<feature type="binding site" evidence="6">
    <location>
        <position position="170"/>
    </location>
    <ligand>
        <name>a divalent metal cation</name>
        <dbReference type="ChEBI" id="CHEBI:60240"/>
        <label>2</label>
        <note>catalytic</note>
    </ligand>
</feature>
<dbReference type="CDD" id="cd01086">
    <property type="entry name" value="MetAP1"/>
    <property type="match status" value="1"/>
</dbReference>
<dbReference type="AlphaFoldDB" id="A0A8J8M9Q6"/>
<name>A0A8J8M9Q6_9FIRM</name>
<comment type="subunit">
    <text evidence="6">Monomer.</text>
</comment>
<dbReference type="PANTHER" id="PTHR43330:SF27">
    <property type="entry name" value="METHIONINE AMINOPEPTIDASE"/>
    <property type="match status" value="1"/>
</dbReference>
<dbReference type="PRINTS" id="PR00599">
    <property type="entry name" value="MAPEPTIDASE"/>
</dbReference>
<evidence type="ECO:0000256" key="4">
    <source>
        <dbReference type="ARBA" id="ARBA00022723"/>
    </source>
</evidence>
<dbReference type="GO" id="GO:0004239">
    <property type="term" value="F:initiator methionyl aminopeptidase activity"/>
    <property type="evidence" value="ECO:0007669"/>
    <property type="project" value="UniProtKB-UniRule"/>
</dbReference>
<evidence type="ECO:0000259" key="8">
    <source>
        <dbReference type="Pfam" id="PF00557"/>
    </source>
</evidence>
<protein>
    <recommendedName>
        <fullName evidence="6 7">Methionine aminopeptidase</fullName>
        <shortName evidence="6">MAP</shortName>
        <shortName evidence="6">MetAP</shortName>
        <ecNumber evidence="6 7">3.4.11.18</ecNumber>
    </recommendedName>
    <alternativeName>
        <fullName evidence="6">Peptidase M</fullName>
    </alternativeName>
</protein>
<evidence type="ECO:0000256" key="1">
    <source>
        <dbReference type="ARBA" id="ARBA00002521"/>
    </source>
</evidence>
<dbReference type="Pfam" id="PF00557">
    <property type="entry name" value="Peptidase_M24"/>
    <property type="match status" value="1"/>
</dbReference>
<dbReference type="KEGG" id="vgu:HYG85_08335"/>
<keyword evidence="3 6" id="KW-0645">Protease</keyword>
<keyword evidence="5 6" id="KW-0378">Hydrolase</keyword>
<feature type="binding site" evidence="6">
    <location>
        <position position="203"/>
    </location>
    <ligand>
        <name>a divalent metal cation</name>
        <dbReference type="ChEBI" id="CHEBI:60240"/>
        <label>2</label>
        <note>catalytic</note>
    </ligand>
</feature>
<dbReference type="Gene3D" id="3.90.230.10">
    <property type="entry name" value="Creatinase/methionine aminopeptidase superfamily"/>
    <property type="match status" value="1"/>
</dbReference>
<evidence type="ECO:0000313" key="9">
    <source>
        <dbReference type="EMBL" id="QUH28926.1"/>
    </source>
</evidence>
<feature type="binding site" evidence="6">
    <location>
        <position position="177"/>
    </location>
    <ligand>
        <name>substrate</name>
    </ligand>
</feature>
<dbReference type="HAMAP" id="MF_01974">
    <property type="entry name" value="MetAP_1"/>
    <property type="match status" value="1"/>
</dbReference>
<dbReference type="InterPro" id="IPR002467">
    <property type="entry name" value="Pept_M24A_MAP1"/>
</dbReference>
<proteinExistence type="inferred from homology"/>
<comment type="catalytic activity">
    <reaction evidence="6 7">
        <text>Release of N-terminal amino acids, preferentially methionine, from peptides and arylamides.</text>
        <dbReference type="EC" id="3.4.11.18"/>
    </reaction>
</comment>
<dbReference type="GO" id="GO:0046872">
    <property type="term" value="F:metal ion binding"/>
    <property type="evidence" value="ECO:0007669"/>
    <property type="project" value="UniProtKB-UniRule"/>
</dbReference>
<evidence type="ECO:0000313" key="10">
    <source>
        <dbReference type="Proteomes" id="UP000677305"/>
    </source>
</evidence>
<dbReference type="Proteomes" id="UP000677305">
    <property type="component" value="Chromosome"/>
</dbReference>
<dbReference type="EMBL" id="CP058561">
    <property type="protein sequence ID" value="QUH28926.1"/>
    <property type="molecule type" value="Genomic_DNA"/>
</dbReference>
<dbReference type="RefSeq" id="WP_212693105.1">
    <property type="nucleotide sequence ID" value="NZ_CP058561.1"/>
</dbReference>
<sequence>MSITIKTNEEIAIMREAGKIVADTHELLESMIKPGISTFDLDKAAEEFIRSKNAIPSFKDYNGYPANICASINEEVVHGIPSTKRILKEGDIISIDIGAYYNGFHGDAARTHGVGEISEEARNLIDVTKQCFFEGLKVIKEGNHLHQISSAIQNYVEERGYSVVRDLVGHGVGRKLHEEPQVPNYKIIGRGPKLLKNMVIAVEPMINIGRYEVRWLDDDWTVVTMDGSLSAHYENTICITEDGYELLTI</sequence>
<organism evidence="9 10">
    <name type="scientific">Vallitalea guaymasensis</name>
    <dbReference type="NCBI Taxonomy" id="1185412"/>
    <lineage>
        <taxon>Bacteria</taxon>
        <taxon>Bacillati</taxon>
        <taxon>Bacillota</taxon>
        <taxon>Clostridia</taxon>
        <taxon>Lachnospirales</taxon>
        <taxon>Vallitaleaceae</taxon>
        <taxon>Vallitalea</taxon>
    </lineage>
</organism>
<comment type="cofactor">
    <cofactor evidence="6">
        <name>Co(2+)</name>
        <dbReference type="ChEBI" id="CHEBI:48828"/>
    </cofactor>
    <cofactor evidence="6">
        <name>Zn(2+)</name>
        <dbReference type="ChEBI" id="CHEBI:29105"/>
    </cofactor>
    <cofactor evidence="6">
        <name>Mn(2+)</name>
        <dbReference type="ChEBI" id="CHEBI:29035"/>
    </cofactor>
    <cofactor evidence="6">
        <name>Fe(2+)</name>
        <dbReference type="ChEBI" id="CHEBI:29033"/>
    </cofactor>
    <text evidence="6">Binds 2 divalent metal cations per subunit. Has a high-affinity and a low affinity metal-binding site. The true nature of the physiological cofactor is under debate. The enzyme is active with cobalt, zinc, manganese or divalent iron ions. Most likely, methionine aminopeptidases function as mononuclear Fe(2+)-metalloproteases under physiological conditions, and the catalytically relevant metal-binding site has been assigned to the histidine-containing high-affinity site.</text>
</comment>
<feature type="binding site" evidence="6">
    <location>
        <position position="107"/>
    </location>
    <ligand>
        <name>a divalent metal cation</name>
        <dbReference type="ChEBI" id="CHEBI:60240"/>
        <label>2</label>
        <note>catalytic</note>
    </ligand>
</feature>
<feature type="domain" description="Peptidase M24" evidence="8">
    <location>
        <begin position="13"/>
        <end position="241"/>
    </location>
</feature>
<accession>A0A8J8M9Q6</accession>
<comment type="function">
    <text evidence="1 6">Removes the N-terminal methionine from nascent proteins. The N-terminal methionine is often cleaved when the second residue in the primary sequence is small and uncharged (Met-Ala-, Cys, Gly, Pro, Ser, Thr, or Val). Requires deformylation of the N(alpha)-formylated initiator methionine before it can be hydrolyzed.</text>
</comment>
<keyword evidence="10" id="KW-1185">Reference proteome</keyword>
<dbReference type="InterPro" id="IPR000994">
    <property type="entry name" value="Pept_M24"/>
</dbReference>
<feature type="binding site" evidence="6">
    <location>
        <position position="107"/>
    </location>
    <ligand>
        <name>a divalent metal cation</name>
        <dbReference type="ChEBI" id="CHEBI:60240"/>
        <label>1</label>
    </ligand>
</feature>
<evidence type="ECO:0000256" key="3">
    <source>
        <dbReference type="ARBA" id="ARBA00022670"/>
    </source>
</evidence>
<dbReference type="InterPro" id="IPR001714">
    <property type="entry name" value="Pept_M24_MAP"/>
</dbReference>